<organism evidence="2 3">
    <name type="scientific">Euplotes crassus</name>
    <dbReference type="NCBI Taxonomy" id="5936"/>
    <lineage>
        <taxon>Eukaryota</taxon>
        <taxon>Sar</taxon>
        <taxon>Alveolata</taxon>
        <taxon>Ciliophora</taxon>
        <taxon>Intramacronucleata</taxon>
        <taxon>Spirotrichea</taxon>
        <taxon>Hypotrichia</taxon>
        <taxon>Euplotida</taxon>
        <taxon>Euplotidae</taxon>
        <taxon>Moneuplotes</taxon>
    </lineage>
</organism>
<protein>
    <submittedName>
        <fullName evidence="2">Uncharacterized protein</fullName>
    </submittedName>
</protein>
<comment type="caution">
    <text evidence="2">The sequence shown here is derived from an EMBL/GenBank/DDBJ whole genome shotgun (WGS) entry which is preliminary data.</text>
</comment>
<name>A0AAD1XWE7_EUPCR</name>
<evidence type="ECO:0000313" key="2">
    <source>
        <dbReference type="EMBL" id="CAI2380698.1"/>
    </source>
</evidence>
<dbReference type="AlphaFoldDB" id="A0AAD1XWE7"/>
<dbReference type="EMBL" id="CAMPGE010022671">
    <property type="protein sequence ID" value="CAI2380698.1"/>
    <property type="molecule type" value="Genomic_DNA"/>
</dbReference>
<evidence type="ECO:0000313" key="1">
    <source>
        <dbReference type="EMBL" id="CAI2380697.1"/>
    </source>
</evidence>
<reference evidence="2" key="1">
    <citation type="submission" date="2023-07" db="EMBL/GenBank/DDBJ databases">
        <authorList>
            <consortium name="AG Swart"/>
            <person name="Singh M."/>
            <person name="Singh A."/>
            <person name="Seah K."/>
            <person name="Emmerich C."/>
        </authorList>
    </citation>
    <scope>NUCLEOTIDE SEQUENCE</scope>
    <source>
        <strain evidence="2">DP1</strain>
    </source>
</reference>
<keyword evidence="3" id="KW-1185">Reference proteome</keyword>
<proteinExistence type="predicted"/>
<accession>A0AAD1XWE7</accession>
<evidence type="ECO:0000313" key="3">
    <source>
        <dbReference type="Proteomes" id="UP001295684"/>
    </source>
</evidence>
<sequence>MFFQTGFRRGFAGNKFRFNRRAFATHMPNTQKQMLANYMKSQTMLPQTTSQLIWSINNHLMLENMVNSSLDELEENSLVIETEDLEDLSTTLPVISGSIVVRVT</sequence>
<dbReference type="Proteomes" id="UP001295684">
    <property type="component" value="Unassembled WGS sequence"/>
</dbReference>
<gene>
    <name evidence="1" type="ORF">ECRASSUSDP1_LOCUS22137</name>
    <name evidence="2" type="ORF">ECRASSUSDP1_LOCUS22138</name>
</gene>
<dbReference type="EMBL" id="CAMPGE010022670">
    <property type="protein sequence ID" value="CAI2380697.1"/>
    <property type="molecule type" value="Genomic_DNA"/>
</dbReference>